<gene>
    <name evidence="1" type="ORF">ABNX05_05535</name>
</gene>
<keyword evidence="2" id="KW-1185">Reference proteome</keyword>
<name>A0ABV1MNH8_9BACI</name>
<dbReference type="EMBL" id="JBEGDG010000002">
    <property type="protein sequence ID" value="MEQ6354073.1"/>
    <property type="molecule type" value="Genomic_DNA"/>
</dbReference>
<sequence>MSPQMSRILQGVIVPKSDVLFLSTESKQQQQMFSVRKRNGSRNFSKDEAAYLSFLNFNAVEIIVQ</sequence>
<evidence type="ECO:0000313" key="1">
    <source>
        <dbReference type="EMBL" id="MEQ6354073.1"/>
    </source>
</evidence>
<comment type="caution">
    <text evidence="1">The sequence shown here is derived from an EMBL/GenBank/DDBJ whole genome shotgun (WGS) entry which is preliminary data.</text>
</comment>
<evidence type="ECO:0000313" key="2">
    <source>
        <dbReference type="Proteomes" id="UP001478862"/>
    </source>
</evidence>
<proteinExistence type="predicted"/>
<dbReference type="Proteomes" id="UP001478862">
    <property type="component" value="Unassembled WGS sequence"/>
</dbReference>
<reference evidence="1 2" key="1">
    <citation type="submission" date="2024-06" db="EMBL/GenBank/DDBJ databases">
        <title>Lysinibacillus zambalefons sp. nov., a Novel Firmicute Isolated from the Poon Bato Zambales Hyperalkaline Spring.</title>
        <authorList>
            <person name="Aja J.A."/>
            <person name="Lazaro J.E.H."/>
            <person name="Llorin L.D."/>
            <person name="Lim K.R."/>
            <person name="Teodosio J."/>
            <person name="Dalisay D.S."/>
        </authorList>
    </citation>
    <scope>NUCLEOTIDE SEQUENCE [LARGE SCALE GENOMIC DNA]</scope>
    <source>
        <strain evidence="1 2">M3</strain>
    </source>
</reference>
<dbReference type="RefSeq" id="WP_349658810.1">
    <property type="nucleotide sequence ID" value="NZ_JBEGDG010000002.1"/>
</dbReference>
<accession>A0ABV1MNH8</accession>
<protein>
    <submittedName>
        <fullName evidence="1">Uncharacterized protein</fullName>
    </submittedName>
</protein>
<organism evidence="1 2">
    <name type="scientific">Lysinibacillus zambalensis</name>
    <dbReference type="NCBI Taxonomy" id="3160866"/>
    <lineage>
        <taxon>Bacteria</taxon>
        <taxon>Bacillati</taxon>
        <taxon>Bacillota</taxon>
        <taxon>Bacilli</taxon>
        <taxon>Bacillales</taxon>
        <taxon>Bacillaceae</taxon>
        <taxon>Lysinibacillus</taxon>
    </lineage>
</organism>